<evidence type="ECO:0000313" key="4">
    <source>
        <dbReference type="Proteomes" id="UP000198221"/>
    </source>
</evidence>
<keyword evidence="2" id="KW-0472">Membrane</keyword>
<feature type="compositionally biased region" description="Low complexity" evidence="1">
    <location>
        <begin position="331"/>
        <end position="343"/>
    </location>
</feature>
<organism evidence="3 4">
    <name type="scientific">Micromonospora inositola</name>
    <dbReference type="NCBI Taxonomy" id="47865"/>
    <lineage>
        <taxon>Bacteria</taxon>
        <taxon>Bacillati</taxon>
        <taxon>Actinomycetota</taxon>
        <taxon>Actinomycetes</taxon>
        <taxon>Micromonosporales</taxon>
        <taxon>Micromonosporaceae</taxon>
        <taxon>Micromonospora</taxon>
    </lineage>
</organism>
<feature type="compositionally biased region" description="Polar residues" evidence="1">
    <location>
        <begin position="285"/>
        <end position="298"/>
    </location>
</feature>
<keyword evidence="2" id="KW-1133">Transmembrane helix</keyword>
<feature type="compositionally biased region" description="Gly residues" evidence="1">
    <location>
        <begin position="722"/>
        <end position="737"/>
    </location>
</feature>
<reference evidence="4" key="1">
    <citation type="submission" date="2016-06" db="EMBL/GenBank/DDBJ databases">
        <authorList>
            <person name="Varghese N."/>
            <person name="Submissions Spin"/>
        </authorList>
    </citation>
    <scope>NUCLEOTIDE SEQUENCE [LARGE SCALE GENOMIC DNA]</scope>
    <source>
        <strain evidence="4">DSM 43819</strain>
    </source>
</reference>
<evidence type="ECO:0008006" key="5">
    <source>
        <dbReference type="Google" id="ProtNLM"/>
    </source>
</evidence>
<evidence type="ECO:0000313" key="3">
    <source>
        <dbReference type="EMBL" id="SCG48998.1"/>
    </source>
</evidence>
<dbReference type="EMBL" id="LT607754">
    <property type="protein sequence ID" value="SCG48998.1"/>
    <property type="molecule type" value="Genomic_DNA"/>
</dbReference>
<feature type="compositionally biased region" description="Low complexity" evidence="1">
    <location>
        <begin position="103"/>
        <end position="127"/>
    </location>
</feature>
<feature type="transmembrane region" description="Helical" evidence="2">
    <location>
        <begin position="837"/>
        <end position="859"/>
    </location>
</feature>
<accession>A0A1C5HSS8</accession>
<feature type="compositionally biased region" description="Basic and acidic residues" evidence="1">
    <location>
        <begin position="1"/>
        <end position="10"/>
    </location>
</feature>
<feature type="compositionally biased region" description="Low complexity" evidence="1">
    <location>
        <begin position="379"/>
        <end position="393"/>
    </location>
</feature>
<feature type="compositionally biased region" description="Gly residues" evidence="1">
    <location>
        <begin position="744"/>
        <end position="763"/>
    </location>
</feature>
<feature type="compositionally biased region" description="Pro residues" evidence="1">
    <location>
        <begin position="682"/>
        <end position="695"/>
    </location>
</feature>
<keyword evidence="2" id="KW-0812">Transmembrane</keyword>
<feature type="compositionally biased region" description="Low complexity" evidence="1">
    <location>
        <begin position="159"/>
        <end position="174"/>
    </location>
</feature>
<proteinExistence type="predicted"/>
<dbReference type="Proteomes" id="UP000198221">
    <property type="component" value="Chromosome I"/>
</dbReference>
<keyword evidence="4" id="KW-1185">Reference proteome</keyword>
<evidence type="ECO:0000256" key="1">
    <source>
        <dbReference type="SAM" id="MobiDB-lite"/>
    </source>
</evidence>
<name>A0A1C5HSS8_9ACTN</name>
<protein>
    <recommendedName>
        <fullName evidence="5">Integrin beta 8</fullName>
    </recommendedName>
</protein>
<dbReference type="RefSeq" id="WP_089011819.1">
    <property type="nucleotide sequence ID" value="NZ_LT607754.1"/>
</dbReference>
<feature type="compositionally biased region" description="Pro residues" evidence="1">
    <location>
        <begin position="785"/>
        <end position="797"/>
    </location>
</feature>
<feature type="compositionally biased region" description="Low complexity" evidence="1">
    <location>
        <begin position="260"/>
        <end position="279"/>
    </location>
</feature>
<feature type="compositionally biased region" description="Low complexity" evidence="1">
    <location>
        <begin position="578"/>
        <end position="594"/>
    </location>
</feature>
<evidence type="ECO:0000256" key="2">
    <source>
        <dbReference type="SAM" id="Phobius"/>
    </source>
</evidence>
<gene>
    <name evidence="3" type="ORF">GA0070613_1754</name>
</gene>
<sequence>MTSEAPHRPGQEPGEVSPGAGGPAPYGDHPAQQDNGYPNAPDLGWAPPPPAGRPSQPAPAWAAQEDQSPAPAWAPPGGQPPSSAWGAAQVPQQTEAGAWGGSPQAAWAAPEQAGPAWAAASAPDANPSNPPAEQSPPAWATPPEQAGPSWAAAPRDEQPAWAQAAEQGARGAAQVTTPAGQPRDDAPRSGGWAGAPAQQQDDSARSGGWNAAPASQDDRSDGWAVGAGAQQQDDPAGSGGWATPPQDDQPAWGQQGEQSAPAWASAAPTARAAAQVPAPAGQPNEAWSTPNDPNQSGGWTAGNPDQQDDGARSGGWEAGPAGPRDDDPDRSGGWAAGRAAAHGEPPQQPGWGVPDDQRPATGWSGAAAVPQQQDRPASEESAQAGSWGAAAPAQDDRPEAGTWTPPEPSPARATASVPSPDGPPAWGADQDDAPQWTRGDRPSVPDAEPWPASEAWGRSTEAEPAALQSNGWEPGRGEEPPVYQPAAGPGISPANAVPLPQQEQRVPGASLAASPPADYLQPAQFTPAAEAHAEPTGRDPQAYESGQSDARPGWGPAEASHQEPQSPAGPVVPAPRTSPEAGAVSASASVPLSSRVTPPIDEAVRPAGSPAPQPRVYGRPTRPEPDEAAAQDDPNGYPDQGQRYADQGPQSRYDDQGQQPGFDDHGRAAGPRAFAETASAPPSSPAAPPSFPPGVPSFVDPAANNRPANGVHPHSGERPGDPFGGPRQGDPYGGPGGHQDPFGGQPGPGGHGDPFAGQGGPVGGRASVAVPGQGPGAMHEQGPGGFPPAFPPPPQQAPPAWQQGLGGEPEQGRFGAFKPDAEPKTEAPTPKVRNGRVLALVLIAAVLILAVPLGLLTLLGKAGGDDKPAGFDPAVGSCVKQSGGGAVAADCGEQNAFSVVSKVDAPDKCGDPTQPHVVLPGEGANRVLCLKPAAG</sequence>
<feature type="region of interest" description="Disordered" evidence="1">
    <location>
        <begin position="1"/>
        <end position="830"/>
    </location>
</feature>
<dbReference type="OrthoDB" id="3354134at2"/>
<dbReference type="AlphaFoldDB" id="A0A1C5HSS8"/>